<dbReference type="OrthoDB" id="9774724at2"/>
<dbReference type="RefSeq" id="WP_092079074.1">
    <property type="nucleotide sequence ID" value="NZ_FNAQ01000011.1"/>
</dbReference>
<name>A0A1G7CYC1_9BACT</name>
<dbReference type="InterPro" id="IPR045375">
    <property type="entry name" value="Put_radical_SAM-like_N"/>
</dbReference>
<sequence length="437" mass="47847">MLCITAVAPGSIAAELDLAAGDRLQAVNGTVVEDLVDYVRLTDDQADLLLEVCKADGSLWELEIERDPDQALGLDFAALEPRRCRNNCPFCFVRQLPEAVRPSLRLRDDDYRFSYLYGAYISLTNLQPADFERIAQQQLSPLYVSVHATDATVRARLLGWAAPPVLPQLQRLAAAGIQLHTQVVLCPGINDGAVLEQTLEDLVTLYPAVASLAVVPVGLTRYRDRLPPLAPVDAALASATLTQIERWQTHCLARWGTRFVFAADEFYLTADRPLPELACYEELAQIENGVGLLASFAAQIPAVLEEVDPAWCRDLCCTLVTGQSAAPLLRHFVQLFNARGAARLQLVVIDNHFWGEQVTVAGLLTGQDIAAQLCGRLLGDALLLPDVLLREGSDQLLDDWTLADLEQQLGLPVHVVAPTPWAVLDLVEELHSDKGNP</sequence>
<dbReference type="AlphaFoldDB" id="A0A1G7CYC1"/>
<protein>
    <submittedName>
        <fullName evidence="2">Putative radical SAM enzyme, TIGR03279 family</fullName>
    </submittedName>
</protein>
<dbReference type="InterPro" id="IPR058240">
    <property type="entry name" value="rSAM_sf"/>
</dbReference>
<reference evidence="3" key="1">
    <citation type="submission" date="2016-10" db="EMBL/GenBank/DDBJ databases">
        <authorList>
            <person name="Varghese N."/>
            <person name="Submissions S."/>
        </authorList>
    </citation>
    <scope>NUCLEOTIDE SEQUENCE [LARGE SCALE GENOMIC DNA]</scope>
    <source>
        <strain evidence="3">DSM 8987</strain>
    </source>
</reference>
<dbReference type="EMBL" id="FNAQ01000011">
    <property type="protein sequence ID" value="SDE44271.1"/>
    <property type="molecule type" value="Genomic_DNA"/>
</dbReference>
<dbReference type="PROSITE" id="PS50106">
    <property type="entry name" value="PDZ"/>
    <property type="match status" value="1"/>
</dbReference>
<dbReference type="Pfam" id="PF17820">
    <property type="entry name" value="PDZ_6"/>
    <property type="match status" value="1"/>
</dbReference>
<gene>
    <name evidence="2" type="ORF">SAMN05661003_11138</name>
</gene>
<dbReference type="Proteomes" id="UP000243205">
    <property type="component" value="Unassembled WGS sequence"/>
</dbReference>
<dbReference type="InterPro" id="IPR041489">
    <property type="entry name" value="PDZ_6"/>
</dbReference>
<accession>A0A1G7CYC1</accession>
<dbReference type="SUPFAM" id="SSF102114">
    <property type="entry name" value="Radical SAM enzymes"/>
    <property type="match status" value="1"/>
</dbReference>
<dbReference type="STRING" id="57664.SAMN05661003_11138"/>
<dbReference type="Gene3D" id="2.30.42.10">
    <property type="match status" value="1"/>
</dbReference>
<feature type="domain" description="PDZ" evidence="1">
    <location>
        <begin position="1"/>
        <end position="54"/>
    </location>
</feature>
<proteinExistence type="predicted"/>
<evidence type="ECO:0000259" key="1">
    <source>
        <dbReference type="PROSITE" id="PS50106"/>
    </source>
</evidence>
<dbReference type="InterPro" id="IPR036034">
    <property type="entry name" value="PDZ_sf"/>
</dbReference>
<dbReference type="SUPFAM" id="SSF50156">
    <property type="entry name" value="PDZ domain-like"/>
    <property type="match status" value="1"/>
</dbReference>
<keyword evidence="3" id="KW-1185">Reference proteome</keyword>
<dbReference type="Pfam" id="PF04459">
    <property type="entry name" value="DUF512"/>
    <property type="match status" value="1"/>
</dbReference>
<dbReference type="Pfam" id="PF19238">
    <property type="entry name" value="Radical_SAM_2"/>
    <property type="match status" value="1"/>
</dbReference>
<organism evidence="2 3">
    <name type="scientific">Desulfuromonas thiophila</name>
    <dbReference type="NCBI Taxonomy" id="57664"/>
    <lineage>
        <taxon>Bacteria</taxon>
        <taxon>Pseudomonadati</taxon>
        <taxon>Thermodesulfobacteriota</taxon>
        <taxon>Desulfuromonadia</taxon>
        <taxon>Desulfuromonadales</taxon>
        <taxon>Desulfuromonadaceae</taxon>
        <taxon>Desulfuromonas</taxon>
    </lineage>
</organism>
<evidence type="ECO:0000313" key="2">
    <source>
        <dbReference type="EMBL" id="SDE44271.1"/>
    </source>
</evidence>
<dbReference type="InterPro" id="IPR001478">
    <property type="entry name" value="PDZ"/>
</dbReference>
<evidence type="ECO:0000313" key="3">
    <source>
        <dbReference type="Proteomes" id="UP000243205"/>
    </source>
</evidence>
<dbReference type="InterPro" id="IPR007549">
    <property type="entry name" value="DUF512"/>
</dbReference>